<dbReference type="EMBL" id="VRVR01000015">
    <property type="protein sequence ID" value="KAF0852821.1"/>
    <property type="molecule type" value="Genomic_DNA"/>
</dbReference>
<name>A0A8K0AK15_ANDGO</name>
<keyword evidence="8 9" id="KW-0472">Membrane</keyword>
<dbReference type="PANTHER" id="PTHR31586">
    <property type="entry name" value="CYTOCHROME C OXIDASE PROTEIN 20"/>
    <property type="match status" value="1"/>
</dbReference>
<dbReference type="AlphaFoldDB" id="A0A8K0AK15"/>
<keyword evidence="5" id="KW-0999">Mitochondrion inner membrane</keyword>
<dbReference type="Pfam" id="PF12597">
    <property type="entry name" value="Cox20"/>
    <property type="match status" value="1"/>
</dbReference>
<dbReference type="GO" id="GO:0005743">
    <property type="term" value="C:mitochondrial inner membrane"/>
    <property type="evidence" value="ECO:0007669"/>
    <property type="project" value="UniProtKB-SubCell"/>
</dbReference>
<dbReference type="InterPro" id="IPR022533">
    <property type="entry name" value="Cox20"/>
</dbReference>
<dbReference type="PANTHER" id="PTHR31586:SF1">
    <property type="entry name" value="CYTOCHROME C OXIDASE ASSEMBLY PROTEIN COX20, MITOCHONDRIAL"/>
    <property type="match status" value="1"/>
</dbReference>
<feature type="transmembrane region" description="Helical" evidence="9">
    <location>
        <begin position="31"/>
        <end position="52"/>
    </location>
</feature>
<keyword evidence="7" id="KW-0496">Mitochondrion</keyword>
<keyword evidence="4 9" id="KW-0812">Transmembrane</keyword>
<evidence type="ECO:0000256" key="6">
    <source>
        <dbReference type="ARBA" id="ARBA00022989"/>
    </source>
</evidence>
<evidence type="ECO:0000256" key="2">
    <source>
        <dbReference type="ARBA" id="ARBA00009575"/>
    </source>
</evidence>
<organism evidence="10 11">
    <name type="scientific">Andalucia godoyi</name>
    <name type="common">Flagellate</name>
    <dbReference type="NCBI Taxonomy" id="505711"/>
    <lineage>
        <taxon>Eukaryota</taxon>
        <taxon>Discoba</taxon>
        <taxon>Jakobida</taxon>
        <taxon>Andalucina</taxon>
        <taxon>Andaluciidae</taxon>
        <taxon>Andalucia</taxon>
    </lineage>
</organism>
<evidence type="ECO:0000256" key="8">
    <source>
        <dbReference type="ARBA" id="ARBA00023136"/>
    </source>
</evidence>
<protein>
    <recommendedName>
        <fullName evidence="3">Cytochrome c oxidase assembly protein COX20, mitochondrial</fullName>
    </recommendedName>
</protein>
<keyword evidence="6 9" id="KW-1133">Transmembrane helix</keyword>
<evidence type="ECO:0000256" key="5">
    <source>
        <dbReference type="ARBA" id="ARBA00022792"/>
    </source>
</evidence>
<keyword evidence="11" id="KW-1185">Reference proteome</keyword>
<accession>A0A8K0AK15</accession>
<proteinExistence type="inferred from homology"/>
<comment type="subcellular location">
    <subcellularLocation>
        <location evidence="1">Mitochondrion inner membrane</location>
    </subcellularLocation>
</comment>
<dbReference type="Proteomes" id="UP000799049">
    <property type="component" value="Unassembled WGS sequence"/>
</dbReference>
<reference evidence="10" key="1">
    <citation type="submission" date="2019-09" db="EMBL/GenBank/DDBJ databases">
        <title>The Mitochondrial Proteome of the Jakobid, Andalucia godoyi, a Protist With the Most Gene-Rich and Bacteria-Like Mitochondrial Genome.</title>
        <authorList>
            <person name="Gray M.W."/>
            <person name="Burger G."/>
            <person name="Derelle R."/>
            <person name="Klimes V."/>
            <person name="Leger M."/>
            <person name="Sarrasin M."/>
            <person name="Vlcek C."/>
            <person name="Roger A.J."/>
            <person name="Elias M."/>
            <person name="Lang B.F."/>
        </authorList>
    </citation>
    <scope>NUCLEOTIDE SEQUENCE</scope>
    <source>
        <strain evidence="10">And28</strain>
    </source>
</reference>
<gene>
    <name evidence="10" type="ORF">ANDGO_08810</name>
</gene>
<dbReference type="GO" id="GO:0033617">
    <property type="term" value="P:mitochondrial respiratory chain complex IV assembly"/>
    <property type="evidence" value="ECO:0007669"/>
    <property type="project" value="InterPro"/>
</dbReference>
<evidence type="ECO:0000313" key="11">
    <source>
        <dbReference type="Proteomes" id="UP000799049"/>
    </source>
</evidence>
<comment type="caution">
    <text evidence="10">The sequence shown here is derived from an EMBL/GenBank/DDBJ whole genome shotgun (WGS) entry which is preliminary data.</text>
</comment>
<evidence type="ECO:0000256" key="3">
    <source>
        <dbReference type="ARBA" id="ARBA00017689"/>
    </source>
</evidence>
<evidence type="ECO:0000256" key="4">
    <source>
        <dbReference type="ARBA" id="ARBA00022692"/>
    </source>
</evidence>
<dbReference type="OrthoDB" id="14603at2759"/>
<comment type="similarity">
    <text evidence="2">Belongs to the COX20 family.</text>
</comment>
<evidence type="ECO:0000256" key="9">
    <source>
        <dbReference type="SAM" id="Phobius"/>
    </source>
</evidence>
<evidence type="ECO:0000256" key="1">
    <source>
        <dbReference type="ARBA" id="ARBA00004273"/>
    </source>
</evidence>
<sequence>MSSQMPTASNSSNDAELPSFLNLMNLVRVPCFRQAMLGGIWVGAAWGGFSYLRNRNIMQACNTAVFAWAGMSGLSWVICRVGYREKRDKLRHAVEEMNSSPGKMVVVQNLPGDDLVEAVRTGKAKAAEYNERK</sequence>
<feature type="transmembrane region" description="Helical" evidence="9">
    <location>
        <begin position="64"/>
        <end position="83"/>
    </location>
</feature>
<evidence type="ECO:0000256" key="7">
    <source>
        <dbReference type="ARBA" id="ARBA00023128"/>
    </source>
</evidence>
<evidence type="ECO:0000313" key="10">
    <source>
        <dbReference type="EMBL" id="KAF0852821.1"/>
    </source>
</evidence>